<organism evidence="2 3">
    <name type="scientific">Lentzea guizhouensis</name>
    <dbReference type="NCBI Taxonomy" id="1586287"/>
    <lineage>
        <taxon>Bacteria</taxon>
        <taxon>Bacillati</taxon>
        <taxon>Actinomycetota</taxon>
        <taxon>Actinomycetes</taxon>
        <taxon>Pseudonocardiales</taxon>
        <taxon>Pseudonocardiaceae</taxon>
        <taxon>Lentzea</taxon>
    </lineage>
</organism>
<dbReference type="AlphaFoldDB" id="A0A1B2HWP3"/>
<dbReference type="Pfam" id="PF08445">
    <property type="entry name" value="FR47"/>
    <property type="match status" value="1"/>
</dbReference>
<sequence>MYRRPPGPLPGLPAATTRTVQPTDDAALADLVERACAGTADEHLGGNGDGAAEIASWRPNAVPHASFVIADAGLLAASLISQSEGELWLAYVITHPDHKNRGLGTAVVAASLAALDAHVFAGVADGNTPSEKLLTRLGFSPVRR</sequence>
<reference evidence="2 3" key="1">
    <citation type="submission" date="2016-07" db="EMBL/GenBank/DDBJ databases">
        <title>Complete genome sequence of the Lentzea guizhouensis DHS C013.</title>
        <authorList>
            <person name="Cao C."/>
        </authorList>
    </citation>
    <scope>NUCLEOTIDE SEQUENCE [LARGE SCALE GENOMIC DNA]</scope>
    <source>
        <strain evidence="2 3">DHS C013</strain>
    </source>
</reference>
<dbReference type="Proteomes" id="UP000093053">
    <property type="component" value="Chromosome"/>
</dbReference>
<dbReference type="InterPro" id="IPR016181">
    <property type="entry name" value="Acyl_CoA_acyltransferase"/>
</dbReference>
<keyword evidence="3" id="KW-1185">Reference proteome</keyword>
<feature type="domain" description="N-acetyltransferase" evidence="1">
    <location>
        <begin position="15"/>
        <end position="144"/>
    </location>
</feature>
<protein>
    <recommendedName>
        <fullName evidence="1">N-acetyltransferase domain-containing protein</fullName>
    </recommendedName>
</protein>
<evidence type="ECO:0000259" key="1">
    <source>
        <dbReference type="PROSITE" id="PS51186"/>
    </source>
</evidence>
<evidence type="ECO:0000313" key="2">
    <source>
        <dbReference type="EMBL" id="ANZ42141.1"/>
    </source>
</evidence>
<accession>A0A1B2HWP3</accession>
<dbReference type="Gene3D" id="3.40.630.30">
    <property type="match status" value="1"/>
</dbReference>
<dbReference type="InterPro" id="IPR013653">
    <property type="entry name" value="GCN5-like_dom"/>
</dbReference>
<dbReference type="KEGG" id="led:BBK82_45630"/>
<dbReference type="InterPro" id="IPR000182">
    <property type="entry name" value="GNAT_dom"/>
</dbReference>
<evidence type="ECO:0000313" key="3">
    <source>
        <dbReference type="Proteomes" id="UP000093053"/>
    </source>
</evidence>
<dbReference type="PROSITE" id="PS51186">
    <property type="entry name" value="GNAT"/>
    <property type="match status" value="1"/>
</dbReference>
<dbReference type="GO" id="GO:0016747">
    <property type="term" value="F:acyltransferase activity, transferring groups other than amino-acyl groups"/>
    <property type="evidence" value="ECO:0007669"/>
    <property type="project" value="InterPro"/>
</dbReference>
<gene>
    <name evidence="2" type="ORF">BBK82_45630</name>
</gene>
<proteinExistence type="predicted"/>
<dbReference type="EMBL" id="CP016793">
    <property type="protein sequence ID" value="ANZ42141.1"/>
    <property type="molecule type" value="Genomic_DNA"/>
</dbReference>
<dbReference type="SUPFAM" id="SSF55729">
    <property type="entry name" value="Acyl-CoA N-acyltransferases (Nat)"/>
    <property type="match status" value="1"/>
</dbReference>
<name>A0A1B2HWP3_9PSEU</name>